<feature type="domain" description="MDN2-binding protein C-terminal" evidence="5">
    <location>
        <begin position="541"/>
        <end position="776"/>
    </location>
</feature>
<feature type="compositionally biased region" description="Low complexity" evidence="1">
    <location>
        <begin position="678"/>
        <end position="704"/>
    </location>
</feature>
<dbReference type="InterPro" id="IPR029418">
    <property type="entry name" value="MTBP_C"/>
</dbReference>
<organism evidence="6">
    <name type="scientific">Stegastes partitus</name>
    <name type="common">bicolor damselfish</name>
    <dbReference type="NCBI Taxonomy" id="144197"/>
    <lineage>
        <taxon>Eukaryota</taxon>
        <taxon>Metazoa</taxon>
        <taxon>Chordata</taxon>
        <taxon>Craniata</taxon>
        <taxon>Vertebrata</taxon>
        <taxon>Euteleostomi</taxon>
        <taxon>Actinopterygii</taxon>
        <taxon>Neopterygii</taxon>
        <taxon>Teleostei</taxon>
        <taxon>Neoteleostei</taxon>
        <taxon>Acanthomorphata</taxon>
        <taxon>Ovalentaria</taxon>
        <taxon>Pomacentridae</taxon>
        <taxon>Stegastes</taxon>
    </lineage>
</organism>
<feature type="compositionally biased region" description="Low complexity" evidence="1">
    <location>
        <begin position="482"/>
        <end position="495"/>
    </location>
</feature>
<feature type="region of interest" description="Disordered" evidence="1">
    <location>
        <begin position="479"/>
        <end position="499"/>
    </location>
</feature>
<dbReference type="AlphaFoldDB" id="A0A3B4ZBA8"/>
<accession>A0A3B4ZBA8</accession>
<dbReference type="GO" id="GO:0031396">
    <property type="term" value="P:regulation of protein ubiquitination"/>
    <property type="evidence" value="ECO:0007669"/>
    <property type="project" value="InterPro"/>
</dbReference>
<feature type="region of interest" description="Disordered" evidence="1">
    <location>
        <begin position="614"/>
        <end position="634"/>
    </location>
</feature>
<name>A0A3B4ZBA8_9TELE</name>
<dbReference type="Pfam" id="PF14918">
    <property type="entry name" value="MTBP_N"/>
    <property type="match status" value="2"/>
</dbReference>
<feature type="domain" description="DM2" evidence="4">
    <location>
        <begin position="211"/>
        <end position="537"/>
    </location>
</feature>
<dbReference type="PANTHER" id="PTHR14382:SF1">
    <property type="entry name" value="MDM2-BINDING PROTEIN"/>
    <property type="match status" value="1"/>
</dbReference>
<feature type="chain" id="PRO_5017214235" evidence="2">
    <location>
        <begin position="24"/>
        <end position="786"/>
    </location>
</feature>
<feature type="domain" description="DM2" evidence="3">
    <location>
        <begin position="83"/>
        <end position="185"/>
    </location>
</feature>
<feature type="signal peptide" evidence="2">
    <location>
        <begin position="1"/>
        <end position="23"/>
    </location>
</feature>
<evidence type="ECO:0000256" key="1">
    <source>
        <dbReference type="SAM" id="MobiDB-lite"/>
    </source>
</evidence>
<dbReference type="InterPro" id="IPR039061">
    <property type="entry name" value="MTBP"/>
</dbReference>
<evidence type="ECO:0000259" key="5">
    <source>
        <dbReference type="Pfam" id="PF14920"/>
    </source>
</evidence>
<dbReference type="GO" id="GO:0034501">
    <property type="term" value="P:protein localization to kinetochore"/>
    <property type="evidence" value="ECO:0007669"/>
    <property type="project" value="TreeGrafter"/>
</dbReference>
<dbReference type="Ensembl" id="ENSSPAT00000003879.1">
    <property type="protein sequence ID" value="ENSSPAP00000003799.1"/>
    <property type="gene ID" value="ENSSPAG00000002845.1"/>
</dbReference>
<dbReference type="GO" id="GO:0000776">
    <property type="term" value="C:kinetochore"/>
    <property type="evidence" value="ECO:0007669"/>
    <property type="project" value="TreeGrafter"/>
</dbReference>
<dbReference type="Pfam" id="PF14920">
    <property type="entry name" value="MTBP_C"/>
    <property type="match status" value="1"/>
</dbReference>
<feature type="compositionally biased region" description="Low complexity" evidence="1">
    <location>
        <begin position="660"/>
        <end position="671"/>
    </location>
</feature>
<proteinExistence type="predicted"/>
<evidence type="ECO:0000259" key="3">
    <source>
        <dbReference type="Pfam" id="PF14918"/>
    </source>
</evidence>
<dbReference type="InterPro" id="IPR029420">
    <property type="entry name" value="MTBP_central"/>
</dbReference>
<protein>
    <submittedName>
        <fullName evidence="6">MDM2 binding protein</fullName>
    </submittedName>
</protein>
<evidence type="ECO:0000259" key="4">
    <source>
        <dbReference type="Pfam" id="PF14919"/>
    </source>
</evidence>
<dbReference type="GO" id="GO:0007089">
    <property type="term" value="P:traversing start control point of mitotic cell cycle"/>
    <property type="evidence" value="ECO:0007669"/>
    <property type="project" value="TreeGrafter"/>
</dbReference>
<sequence length="786" mass="86733">MVLLFHNFANLFLTVCFPACSLSGSPSAQRWYFAVQACQGATQFCSSDWEELGTGHQKSDSEEEKLTAVEECLILFGLSCFLPSGKALLDVLMLGSAEQSPPVKDLLPLLGALKHMSCWHAANITIVTQHTTGWQKVASSLSAGLVELAGLDSCIDHREMWRGGLVIREKKHVSELRFDGFSLRSPVHQISESFLLQTPFTTTTDHQLQSEVFHYYAPVLDLVQLVHLSDLPSFLMSSTQFELGLSGKSMKAKLLLDQLRSLRGKVGALFSLSCIITPIAQPPASQISSQRWRESLSRRPKSLLAPDVEVKGESSVYFLLVQGSDDVGSGACRVRMLHSDTQINGAAAMATVSGLLREKPLSPPGNSLAESILQPLPCLQGNSLLQRERKVAEVQTLVLKEYLRQKNEASASTSIPVNDLKAILSQAREQYLKMVDSNLPTAATCLKDRFPTVSQQPSDWPERSVLHNVENLQRRRQKRRFGLLGPGSSDSLLGPKDSQRGSSALLDAKELLKHFTSDGLPTGELQPLAVNRSNNVFQLSPDLSPRRISQMPFSKASASHYHGIEFCLDNRRSLDRDQAFVRLQSRLIRYETQTTCSKEPCALPFALSPAPSPAVISEPGSVPDGETLQNNDVARLKRRSWETEIVGGYPRKRLVKSESSDSLCSQSSNSSGTHPAIRSLRQQPSRSQSTSSSISTTSSSATRRTSGRTKPMIHMLQEVVAKTLKHHGISAEHRCFEACSKRLFDISKFYLKDLKTSRGLHDEMKKAAGSNVKQVVDWVLEKTSKK</sequence>
<evidence type="ECO:0000313" key="6">
    <source>
        <dbReference type="Ensembl" id="ENSSPAP00000003799.1"/>
    </source>
</evidence>
<dbReference type="PANTHER" id="PTHR14382">
    <property type="entry name" value="MDM2-BINDING PROTEIN"/>
    <property type="match status" value="1"/>
</dbReference>
<dbReference type="Pfam" id="PF14919">
    <property type="entry name" value="MTBP_mid"/>
    <property type="match status" value="1"/>
</dbReference>
<feature type="domain" description="DM2" evidence="3">
    <location>
        <begin position="16"/>
        <end position="73"/>
    </location>
</feature>
<feature type="region of interest" description="Disordered" evidence="1">
    <location>
        <begin position="657"/>
        <end position="712"/>
    </location>
</feature>
<evidence type="ECO:0000256" key="2">
    <source>
        <dbReference type="SAM" id="SignalP"/>
    </source>
</evidence>
<keyword evidence="2" id="KW-0732">Signal</keyword>
<dbReference type="GeneTree" id="ENSGT00390000003305"/>
<dbReference type="InterPro" id="IPR029421">
    <property type="entry name" value="MTBP_N"/>
</dbReference>
<reference evidence="6" key="1">
    <citation type="submission" date="2023-09" db="UniProtKB">
        <authorList>
            <consortium name="Ensembl"/>
        </authorList>
    </citation>
    <scope>IDENTIFICATION</scope>
</reference>